<dbReference type="EMBL" id="KL584766">
    <property type="protein sequence ID" value="KEQ93381.1"/>
    <property type="molecule type" value="Genomic_DNA"/>
</dbReference>
<name>A0A074Z2U1_AURSE</name>
<evidence type="ECO:0000313" key="2">
    <source>
        <dbReference type="EMBL" id="KEQ93381.1"/>
    </source>
</evidence>
<evidence type="ECO:0000313" key="3">
    <source>
        <dbReference type="Proteomes" id="UP000030641"/>
    </source>
</evidence>
<proteinExistence type="predicted"/>
<keyword evidence="1" id="KW-0812">Transmembrane</keyword>
<dbReference type="AlphaFoldDB" id="A0A074Z2U1"/>
<gene>
    <name evidence="2" type="ORF">AUEXF2481DRAFT_42119</name>
</gene>
<protein>
    <submittedName>
        <fullName evidence="2">Uncharacterized protein</fullName>
    </submittedName>
</protein>
<dbReference type="GeneID" id="25367059"/>
<dbReference type="HOGENOM" id="CLU_1261267_0_0_1"/>
<accession>A0A074Z2U1</accession>
<keyword evidence="3" id="KW-1185">Reference proteome</keyword>
<keyword evidence="1" id="KW-1133">Transmembrane helix</keyword>
<dbReference type="Proteomes" id="UP000030641">
    <property type="component" value="Unassembled WGS sequence"/>
</dbReference>
<dbReference type="InParanoid" id="A0A074Z2U1"/>
<dbReference type="RefSeq" id="XP_013341826.1">
    <property type="nucleotide sequence ID" value="XM_013486372.1"/>
</dbReference>
<feature type="transmembrane region" description="Helical" evidence="1">
    <location>
        <begin position="177"/>
        <end position="201"/>
    </location>
</feature>
<sequence length="219" mass="26216">MATYSRVCQIYDTTEPESPTVGIFSIPLELRLRIYEQILDEEYEIHETGVPALLRTRLQITREYYQLCTLRIVLVRERRIDATRRRFPALTNGLKLGKSLVRRERDKIEKHRVWEHWEKIMDFGMTIPRRDLFVHIRIEAWCKHAAMYPEKALRSHGQCRDCKVRRLERSPWTCRGWQSFLAVAVLYVLITGVLFGMIYLLKKKMPQGEDARRWRCLVH</sequence>
<keyword evidence="1" id="KW-0472">Membrane</keyword>
<evidence type="ECO:0000256" key="1">
    <source>
        <dbReference type="SAM" id="Phobius"/>
    </source>
</evidence>
<organism evidence="2 3">
    <name type="scientific">Aureobasidium subglaciale (strain EXF-2481)</name>
    <name type="common">Aureobasidium pullulans var. subglaciale</name>
    <dbReference type="NCBI Taxonomy" id="1043005"/>
    <lineage>
        <taxon>Eukaryota</taxon>
        <taxon>Fungi</taxon>
        <taxon>Dikarya</taxon>
        <taxon>Ascomycota</taxon>
        <taxon>Pezizomycotina</taxon>
        <taxon>Dothideomycetes</taxon>
        <taxon>Dothideomycetidae</taxon>
        <taxon>Dothideales</taxon>
        <taxon>Saccotheciaceae</taxon>
        <taxon>Aureobasidium</taxon>
    </lineage>
</organism>
<reference evidence="2 3" key="1">
    <citation type="journal article" date="2014" name="BMC Genomics">
        <title>Genome sequencing of four Aureobasidium pullulans varieties: biotechnological potential, stress tolerance, and description of new species.</title>
        <authorList>
            <person name="Gostin Ar C."/>
            <person name="Ohm R.A."/>
            <person name="Kogej T."/>
            <person name="Sonjak S."/>
            <person name="Turk M."/>
            <person name="Zajc J."/>
            <person name="Zalar P."/>
            <person name="Grube M."/>
            <person name="Sun H."/>
            <person name="Han J."/>
            <person name="Sharma A."/>
            <person name="Chiniquy J."/>
            <person name="Ngan C.Y."/>
            <person name="Lipzen A."/>
            <person name="Barry K."/>
            <person name="Grigoriev I.V."/>
            <person name="Gunde-Cimerman N."/>
        </authorList>
    </citation>
    <scope>NUCLEOTIDE SEQUENCE [LARGE SCALE GENOMIC DNA]</scope>
    <source>
        <strain evidence="2 3">EXF-2481</strain>
    </source>
</reference>
<dbReference type="OrthoDB" id="3825442at2759"/>